<evidence type="ECO:0000313" key="2">
    <source>
        <dbReference type="Proteomes" id="UP000016932"/>
    </source>
</evidence>
<evidence type="ECO:0000313" key="1">
    <source>
        <dbReference type="EMBL" id="EME77955.1"/>
    </source>
</evidence>
<gene>
    <name evidence="1" type="ORF">MYCFIDRAFT_179410</name>
</gene>
<dbReference type="AlphaFoldDB" id="M2YJM6"/>
<keyword evidence="2" id="KW-1185">Reference proteome</keyword>
<proteinExistence type="predicted"/>
<accession>M2YJM6</accession>
<protein>
    <submittedName>
        <fullName evidence="1">Uncharacterized protein</fullName>
    </submittedName>
</protein>
<dbReference type="Proteomes" id="UP000016932">
    <property type="component" value="Unassembled WGS sequence"/>
</dbReference>
<sequence>MPWPLAWLTTDEASSIGSRKVKDDPGPRPKIPIVYHHGEWSKGSDHLARLGLIDAAATSRLEEVFSDVWAGTEPALSDTLVRDTAKACLADFKRLRDTITRMRLYRPCEESRTGAPLRWMDGRKGKSNQRVPEPRHVRTLCIKGEVFFGAKHASKNVSTLVIKLLRDTCKDGRPVHEGREACRSHPIINRAV</sequence>
<dbReference type="GeneID" id="19334119"/>
<dbReference type="RefSeq" id="XP_007931691.1">
    <property type="nucleotide sequence ID" value="XM_007933500.1"/>
</dbReference>
<dbReference type="VEuPathDB" id="FungiDB:MYCFIDRAFT_179410"/>
<name>M2YJM6_PSEFD</name>
<dbReference type="HOGENOM" id="CLU_1415730_0_0_1"/>
<reference evidence="1 2" key="1">
    <citation type="journal article" date="2012" name="PLoS Pathog.">
        <title>Diverse lifestyles and strategies of plant pathogenesis encoded in the genomes of eighteen Dothideomycetes fungi.</title>
        <authorList>
            <person name="Ohm R.A."/>
            <person name="Feau N."/>
            <person name="Henrissat B."/>
            <person name="Schoch C.L."/>
            <person name="Horwitz B.A."/>
            <person name="Barry K.W."/>
            <person name="Condon B.J."/>
            <person name="Copeland A.C."/>
            <person name="Dhillon B."/>
            <person name="Glaser F."/>
            <person name="Hesse C.N."/>
            <person name="Kosti I."/>
            <person name="LaButti K."/>
            <person name="Lindquist E.A."/>
            <person name="Lucas S."/>
            <person name="Salamov A.A."/>
            <person name="Bradshaw R.E."/>
            <person name="Ciuffetti L."/>
            <person name="Hamelin R.C."/>
            <person name="Kema G.H.J."/>
            <person name="Lawrence C."/>
            <person name="Scott J.A."/>
            <person name="Spatafora J.W."/>
            <person name="Turgeon B.G."/>
            <person name="de Wit P.J.G.M."/>
            <person name="Zhong S."/>
            <person name="Goodwin S.B."/>
            <person name="Grigoriev I.V."/>
        </authorList>
    </citation>
    <scope>NUCLEOTIDE SEQUENCE [LARGE SCALE GENOMIC DNA]</scope>
    <source>
        <strain evidence="1 2">CIRAD86</strain>
    </source>
</reference>
<organism evidence="1 2">
    <name type="scientific">Pseudocercospora fijiensis (strain CIRAD86)</name>
    <name type="common">Black leaf streak disease fungus</name>
    <name type="synonym">Mycosphaerella fijiensis</name>
    <dbReference type="NCBI Taxonomy" id="383855"/>
    <lineage>
        <taxon>Eukaryota</taxon>
        <taxon>Fungi</taxon>
        <taxon>Dikarya</taxon>
        <taxon>Ascomycota</taxon>
        <taxon>Pezizomycotina</taxon>
        <taxon>Dothideomycetes</taxon>
        <taxon>Dothideomycetidae</taxon>
        <taxon>Mycosphaerellales</taxon>
        <taxon>Mycosphaerellaceae</taxon>
        <taxon>Pseudocercospora</taxon>
    </lineage>
</organism>
<dbReference type="EMBL" id="KB446564">
    <property type="protein sequence ID" value="EME77955.1"/>
    <property type="molecule type" value="Genomic_DNA"/>
</dbReference>
<dbReference type="KEGG" id="pfj:MYCFIDRAFT_179410"/>